<dbReference type="Gene3D" id="3.30.70.330">
    <property type="match status" value="2"/>
</dbReference>
<dbReference type="PROSITE" id="PS50102">
    <property type="entry name" value="RRM"/>
    <property type="match status" value="2"/>
</dbReference>
<feature type="region of interest" description="Disordered" evidence="9">
    <location>
        <begin position="464"/>
        <end position="518"/>
    </location>
</feature>
<dbReference type="InterPro" id="IPR000504">
    <property type="entry name" value="RRM_dom"/>
</dbReference>
<keyword evidence="7" id="KW-0539">Nucleus</keyword>
<keyword evidence="8" id="KW-0694">RNA-binding</keyword>
<sequence>MPSASYQQQISFRRKLAIPQPPLSSRAWRIDRYGSVQRRSSALSCGTFFLFSLTSRMGDTSASTGTAEKRAHETTAGSPDIKVEEDLNSSGIPHSDFVVVADSTGEAMELPTASDNSLYMTTLQATYPGATGMKYKNPKTGALRAVAVDASGTKLLPPSDGWDDKVFTVITSNSRSERSSDVSVKRRKIGTSDGESDSDGEGRIGRKRAADSREAAVAEPPIPRRPVDLIVLGVNYKTTDEGFKSYFEAFGTVVFAEIKRTPEGSSKGFGFVQMSTVEEQDKVLGTANHMLDGRRCDVRIPDQRHDAHGNTPGGSRTVVPPKTLVNKVFVGRLSEKIEEETLRKFFDNEAKRIVDSASVTDVFIPRPFRGFAFITFTHSEVADRLCKENNFVIDGTSVSVTLAVPREDPHQNASGYFNDFGFPYGYSKSGGGFGGAGGMPPNHSPFPGRDVFGYSPPPGVYGRPPYDGWVPPPTLQGTPRSSRNGPAHEQPCVRNRYHPSRSKEPAFPGPVPPPGPPPLAYVFQQRDGLAGQAASNQIASGLDALNLNQMNPDLLNTAWNAFFSTLNNGGASPQPRKW</sequence>
<name>A0AA36H6L8_CYLNA</name>
<gene>
    <name evidence="11" type="ORF">CYNAS_LOCUS16704</name>
</gene>
<proteinExistence type="predicted"/>
<dbReference type="InterPro" id="IPR035979">
    <property type="entry name" value="RBD_domain_sf"/>
</dbReference>
<evidence type="ECO:0000256" key="8">
    <source>
        <dbReference type="PROSITE-ProRule" id="PRU00176"/>
    </source>
</evidence>
<feature type="region of interest" description="Disordered" evidence="9">
    <location>
        <begin position="58"/>
        <end position="79"/>
    </location>
</feature>
<evidence type="ECO:0000256" key="9">
    <source>
        <dbReference type="SAM" id="MobiDB-lite"/>
    </source>
</evidence>
<dbReference type="GO" id="GO:0005654">
    <property type="term" value="C:nucleoplasm"/>
    <property type="evidence" value="ECO:0007669"/>
    <property type="project" value="TreeGrafter"/>
</dbReference>
<evidence type="ECO:0000313" key="11">
    <source>
        <dbReference type="EMBL" id="CAJ0604721.1"/>
    </source>
</evidence>
<dbReference type="InterPro" id="IPR012677">
    <property type="entry name" value="Nucleotide-bd_a/b_plait_sf"/>
</dbReference>
<evidence type="ECO:0000256" key="7">
    <source>
        <dbReference type="ARBA" id="ARBA00023242"/>
    </source>
</evidence>
<dbReference type="GO" id="GO:0006397">
    <property type="term" value="P:mRNA processing"/>
    <property type="evidence" value="ECO:0007669"/>
    <property type="project" value="UniProtKB-KW"/>
</dbReference>
<evidence type="ECO:0000313" key="12">
    <source>
        <dbReference type="Proteomes" id="UP001176961"/>
    </source>
</evidence>
<dbReference type="GO" id="GO:0008380">
    <property type="term" value="P:RNA splicing"/>
    <property type="evidence" value="ECO:0007669"/>
    <property type="project" value="UniProtKB-KW"/>
</dbReference>
<evidence type="ECO:0000256" key="3">
    <source>
        <dbReference type="ARBA" id="ARBA00022737"/>
    </source>
</evidence>
<keyword evidence="12" id="KW-1185">Reference proteome</keyword>
<dbReference type="SUPFAM" id="SSF54928">
    <property type="entry name" value="RNA-binding domain, RBD"/>
    <property type="match status" value="2"/>
</dbReference>
<feature type="domain" description="RRM" evidence="10">
    <location>
        <begin position="227"/>
        <end position="303"/>
    </location>
</feature>
<evidence type="ECO:0000256" key="1">
    <source>
        <dbReference type="ARBA" id="ARBA00004123"/>
    </source>
</evidence>
<dbReference type="GO" id="GO:0010468">
    <property type="term" value="P:regulation of gene expression"/>
    <property type="evidence" value="ECO:0007669"/>
    <property type="project" value="TreeGrafter"/>
</dbReference>
<comment type="subcellular location">
    <subcellularLocation>
        <location evidence="1">Nucleus</location>
    </subcellularLocation>
</comment>
<keyword evidence="6" id="KW-0508">mRNA splicing</keyword>
<reference evidence="11" key="1">
    <citation type="submission" date="2023-07" db="EMBL/GenBank/DDBJ databases">
        <authorList>
            <consortium name="CYATHOMIX"/>
        </authorList>
    </citation>
    <scope>NUCLEOTIDE SEQUENCE</scope>
    <source>
        <strain evidence="11">N/A</strain>
    </source>
</reference>
<dbReference type="EMBL" id="CATQJL010000316">
    <property type="protein sequence ID" value="CAJ0604721.1"/>
    <property type="molecule type" value="Genomic_DNA"/>
</dbReference>
<feature type="compositionally biased region" description="Pro residues" evidence="9">
    <location>
        <begin position="507"/>
        <end position="518"/>
    </location>
</feature>
<feature type="compositionally biased region" description="Basic and acidic residues" evidence="9">
    <location>
        <begin position="200"/>
        <end position="216"/>
    </location>
</feature>
<organism evidence="11 12">
    <name type="scientific">Cylicocyclus nassatus</name>
    <name type="common">Nematode worm</name>
    <dbReference type="NCBI Taxonomy" id="53992"/>
    <lineage>
        <taxon>Eukaryota</taxon>
        <taxon>Metazoa</taxon>
        <taxon>Ecdysozoa</taxon>
        <taxon>Nematoda</taxon>
        <taxon>Chromadorea</taxon>
        <taxon>Rhabditida</taxon>
        <taxon>Rhabditina</taxon>
        <taxon>Rhabditomorpha</taxon>
        <taxon>Strongyloidea</taxon>
        <taxon>Strongylidae</taxon>
        <taxon>Cylicocyclus</taxon>
    </lineage>
</organism>
<evidence type="ECO:0000256" key="5">
    <source>
        <dbReference type="ARBA" id="ARBA00023163"/>
    </source>
</evidence>
<dbReference type="PANTHER" id="PTHR48033">
    <property type="entry name" value="RNA-BINDING (RRM/RBD/RNP MOTIFS) FAMILY PROTEIN"/>
    <property type="match status" value="1"/>
</dbReference>
<protein>
    <recommendedName>
        <fullName evidence="10">RRM domain-containing protein</fullName>
    </recommendedName>
</protein>
<evidence type="ECO:0000256" key="2">
    <source>
        <dbReference type="ARBA" id="ARBA00022664"/>
    </source>
</evidence>
<dbReference type="PANTHER" id="PTHR48033:SF9">
    <property type="entry name" value="TAR DNA-BINDING PROTEIN 43"/>
    <property type="match status" value="1"/>
</dbReference>
<dbReference type="Pfam" id="PF18694">
    <property type="entry name" value="TDP-43_N"/>
    <property type="match status" value="1"/>
</dbReference>
<keyword evidence="4" id="KW-0805">Transcription regulation</keyword>
<feature type="domain" description="RRM" evidence="10">
    <location>
        <begin position="326"/>
        <end position="405"/>
    </location>
</feature>
<keyword evidence="5" id="KW-0804">Transcription</keyword>
<dbReference type="InterPro" id="IPR041105">
    <property type="entry name" value="TDP-43_N"/>
</dbReference>
<feature type="compositionally biased region" description="Polar residues" evidence="9">
    <location>
        <begin position="475"/>
        <end position="484"/>
    </location>
</feature>
<accession>A0AA36H6L8</accession>
<evidence type="ECO:0000256" key="6">
    <source>
        <dbReference type="ARBA" id="ARBA00023187"/>
    </source>
</evidence>
<comment type="caution">
    <text evidence="11">The sequence shown here is derived from an EMBL/GenBank/DDBJ whole genome shotgun (WGS) entry which is preliminary data.</text>
</comment>
<dbReference type="AlphaFoldDB" id="A0AA36H6L8"/>
<dbReference type="Proteomes" id="UP001176961">
    <property type="component" value="Unassembled WGS sequence"/>
</dbReference>
<keyword evidence="2" id="KW-0507">mRNA processing</keyword>
<dbReference type="SMART" id="SM00360">
    <property type="entry name" value="RRM"/>
    <property type="match status" value="2"/>
</dbReference>
<dbReference type="Pfam" id="PF00076">
    <property type="entry name" value="RRM_1"/>
    <property type="match status" value="2"/>
</dbReference>
<feature type="region of interest" description="Disordered" evidence="9">
    <location>
        <begin position="177"/>
        <end position="220"/>
    </location>
</feature>
<dbReference type="GO" id="GO:0003723">
    <property type="term" value="F:RNA binding"/>
    <property type="evidence" value="ECO:0007669"/>
    <property type="project" value="UniProtKB-UniRule"/>
</dbReference>
<dbReference type="CDD" id="cd19609">
    <property type="entry name" value="NTD_TDP-43"/>
    <property type="match status" value="1"/>
</dbReference>
<evidence type="ECO:0000256" key="4">
    <source>
        <dbReference type="ARBA" id="ARBA00023015"/>
    </source>
</evidence>
<dbReference type="GO" id="GO:0000785">
    <property type="term" value="C:chromatin"/>
    <property type="evidence" value="ECO:0007669"/>
    <property type="project" value="TreeGrafter"/>
</dbReference>
<keyword evidence="3" id="KW-0677">Repeat</keyword>
<evidence type="ECO:0000259" key="10">
    <source>
        <dbReference type="PROSITE" id="PS50102"/>
    </source>
</evidence>